<proteinExistence type="predicted"/>
<name>A0AC60PZE8_IXOPE</name>
<protein>
    <submittedName>
        <fullName evidence="1">Uncharacterized protein</fullName>
    </submittedName>
</protein>
<accession>A0AC60PZE8</accession>
<gene>
    <name evidence="1" type="ORF">HPB47_026192</name>
</gene>
<dbReference type="EMBL" id="JABSTQ010009692">
    <property type="protein sequence ID" value="KAG0426725.1"/>
    <property type="molecule type" value="Genomic_DNA"/>
</dbReference>
<evidence type="ECO:0000313" key="1">
    <source>
        <dbReference type="EMBL" id="KAG0426725.1"/>
    </source>
</evidence>
<dbReference type="Proteomes" id="UP000805193">
    <property type="component" value="Unassembled WGS sequence"/>
</dbReference>
<organism evidence="1 2">
    <name type="scientific">Ixodes persulcatus</name>
    <name type="common">Taiga tick</name>
    <dbReference type="NCBI Taxonomy" id="34615"/>
    <lineage>
        <taxon>Eukaryota</taxon>
        <taxon>Metazoa</taxon>
        <taxon>Ecdysozoa</taxon>
        <taxon>Arthropoda</taxon>
        <taxon>Chelicerata</taxon>
        <taxon>Arachnida</taxon>
        <taxon>Acari</taxon>
        <taxon>Parasitiformes</taxon>
        <taxon>Ixodida</taxon>
        <taxon>Ixodoidea</taxon>
        <taxon>Ixodidae</taxon>
        <taxon>Ixodinae</taxon>
        <taxon>Ixodes</taxon>
    </lineage>
</organism>
<reference evidence="1 2" key="1">
    <citation type="journal article" date="2020" name="Cell">
        <title>Large-Scale Comparative Analyses of Tick Genomes Elucidate Their Genetic Diversity and Vector Capacities.</title>
        <authorList>
            <consortium name="Tick Genome and Microbiome Consortium (TIGMIC)"/>
            <person name="Jia N."/>
            <person name="Wang J."/>
            <person name="Shi W."/>
            <person name="Du L."/>
            <person name="Sun Y."/>
            <person name="Zhan W."/>
            <person name="Jiang J.F."/>
            <person name="Wang Q."/>
            <person name="Zhang B."/>
            <person name="Ji P."/>
            <person name="Bell-Sakyi L."/>
            <person name="Cui X.M."/>
            <person name="Yuan T.T."/>
            <person name="Jiang B.G."/>
            <person name="Yang W.F."/>
            <person name="Lam T.T."/>
            <person name="Chang Q.C."/>
            <person name="Ding S.J."/>
            <person name="Wang X.J."/>
            <person name="Zhu J.G."/>
            <person name="Ruan X.D."/>
            <person name="Zhao L."/>
            <person name="Wei J.T."/>
            <person name="Ye R.Z."/>
            <person name="Que T.C."/>
            <person name="Du C.H."/>
            <person name="Zhou Y.H."/>
            <person name="Cheng J.X."/>
            <person name="Dai P.F."/>
            <person name="Guo W.B."/>
            <person name="Han X.H."/>
            <person name="Huang E.J."/>
            <person name="Li L.F."/>
            <person name="Wei W."/>
            <person name="Gao Y.C."/>
            <person name="Liu J.Z."/>
            <person name="Shao H.Z."/>
            <person name="Wang X."/>
            <person name="Wang C.C."/>
            <person name="Yang T.C."/>
            <person name="Huo Q.B."/>
            <person name="Li W."/>
            <person name="Chen H.Y."/>
            <person name="Chen S.E."/>
            <person name="Zhou L.G."/>
            <person name="Ni X.B."/>
            <person name="Tian J.H."/>
            <person name="Sheng Y."/>
            <person name="Liu T."/>
            <person name="Pan Y.S."/>
            <person name="Xia L.Y."/>
            <person name="Li J."/>
            <person name="Zhao F."/>
            <person name="Cao W.C."/>
        </authorList>
    </citation>
    <scope>NUCLEOTIDE SEQUENCE [LARGE SCALE GENOMIC DNA]</scope>
    <source>
        <strain evidence="1">Iper-2018</strain>
    </source>
</reference>
<evidence type="ECO:0000313" key="2">
    <source>
        <dbReference type="Proteomes" id="UP000805193"/>
    </source>
</evidence>
<comment type="caution">
    <text evidence="1">The sequence shown here is derived from an EMBL/GenBank/DDBJ whole genome shotgun (WGS) entry which is preliminary data.</text>
</comment>
<keyword evidence="2" id="KW-1185">Reference proteome</keyword>
<sequence length="96" mass="10462">MAFVVSTPGIFVAIISSVLVTPTFSTSHLTTAGTSLVGRRRHGVPDKAWCRPTDKQPRDMCTAQLVSDPTAPQRQHLSPPHRALIDCPLRRCPESS</sequence>